<dbReference type="OrthoDB" id="2616683at2"/>
<gene>
    <name evidence="1" type="ORF">EC604_27440</name>
</gene>
<name>A0A5M9X136_PAEAM</name>
<dbReference type="Proteomes" id="UP000323664">
    <property type="component" value="Unassembled WGS sequence"/>
</dbReference>
<dbReference type="Gene3D" id="2.160.20.80">
    <property type="entry name" value="E3 ubiquitin-protein ligase SopA"/>
    <property type="match status" value="1"/>
</dbReference>
<evidence type="ECO:0000313" key="1">
    <source>
        <dbReference type="EMBL" id="KAA8787571.1"/>
    </source>
</evidence>
<dbReference type="SUPFAM" id="SSF141571">
    <property type="entry name" value="Pentapeptide repeat-like"/>
    <property type="match status" value="1"/>
</dbReference>
<proteinExistence type="predicted"/>
<dbReference type="InterPro" id="IPR001646">
    <property type="entry name" value="5peptide_repeat"/>
</dbReference>
<comment type="caution">
    <text evidence="1">The sequence shown here is derived from an EMBL/GenBank/DDBJ whole genome shotgun (WGS) entry which is preliminary data.</text>
</comment>
<reference evidence="1 2" key="1">
    <citation type="journal article" date="2019" name="J. Ind. Microbiol. Biotechnol.">
        <title>Paenibacillus amylolyticus 27C64 has a diverse set of carbohydrate-active enzymes and complete pectin deconstruction system.</title>
        <authorList>
            <person name="Keggi C."/>
            <person name="Doran-Peterson J."/>
        </authorList>
    </citation>
    <scope>NUCLEOTIDE SEQUENCE [LARGE SCALE GENOMIC DNA]</scope>
    <source>
        <strain evidence="1 2">27C64</strain>
    </source>
</reference>
<dbReference type="RefSeq" id="WP_123067204.1">
    <property type="nucleotide sequence ID" value="NZ_RIAS01000025.1"/>
</dbReference>
<evidence type="ECO:0000313" key="2">
    <source>
        <dbReference type="Proteomes" id="UP000323664"/>
    </source>
</evidence>
<dbReference type="EMBL" id="RIAS01000025">
    <property type="protein sequence ID" value="KAA8787571.1"/>
    <property type="molecule type" value="Genomic_DNA"/>
</dbReference>
<dbReference type="Pfam" id="PF00805">
    <property type="entry name" value="Pentapeptide"/>
    <property type="match status" value="1"/>
</dbReference>
<protein>
    <submittedName>
        <fullName evidence="1">Pentapeptide repeat-containing protein</fullName>
    </submittedName>
</protein>
<accession>A0A5M9X136</accession>
<sequence length="124" mass="14052">MIIETEMTIETLKDLVGAGTKHFKKVEVTEYGGIHYFNFDEVIFEECILSLDFTGSSFRHAKFIHSNIKASMFDEANLSHSEFIDNSIDACTFKNAQIDGIVLLNNTQYSSENTIEDLKEMVGK</sequence>
<organism evidence="1 2">
    <name type="scientific">Paenibacillus amylolyticus</name>
    <dbReference type="NCBI Taxonomy" id="1451"/>
    <lineage>
        <taxon>Bacteria</taxon>
        <taxon>Bacillati</taxon>
        <taxon>Bacillota</taxon>
        <taxon>Bacilli</taxon>
        <taxon>Bacillales</taxon>
        <taxon>Paenibacillaceae</taxon>
        <taxon>Paenibacillus</taxon>
    </lineage>
</organism>
<dbReference type="AlphaFoldDB" id="A0A5M9X136"/>